<comment type="caution">
    <text evidence="1">The sequence shown here is derived from an EMBL/GenBank/DDBJ whole genome shotgun (WGS) entry which is preliminary data.</text>
</comment>
<name>A0A7X9SQV0_CLOBE</name>
<dbReference type="AlphaFoldDB" id="A0A7X9SQV0"/>
<dbReference type="EMBL" id="JABAGD010000031">
    <property type="protein sequence ID" value="NMF06294.1"/>
    <property type="molecule type" value="Genomic_DNA"/>
</dbReference>
<evidence type="ECO:0000313" key="1">
    <source>
        <dbReference type="EMBL" id="NMF06294.1"/>
    </source>
</evidence>
<evidence type="ECO:0000313" key="2">
    <source>
        <dbReference type="Proteomes" id="UP000587880"/>
    </source>
</evidence>
<dbReference type="Proteomes" id="UP000587880">
    <property type="component" value="Unassembled WGS sequence"/>
</dbReference>
<protein>
    <submittedName>
        <fullName evidence="1">Uncharacterized protein</fullName>
    </submittedName>
</protein>
<organism evidence="1 2">
    <name type="scientific">Clostridium beijerinckii</name>
    <name type="common">Clostridium MP</name>
    <dbReference type="NCBI Taxonomy" id="1520"/>
    <lineage>
        <taxon>Bacteria</taxon>
        <taxon>Bacillati</taxon>
        <taxon>Bacillota</taxon>
        <taxon>Clostridia</taxon>
        <taxon>Eubacteriales</taxon>
        <taxon>Clostridiaceae</taxon>
        <taxon>Clostridium</taxon>
    </lineage>
</organism>
<dbReference type="RefSeq" id="WP_168982506.1">
    <property type="nucleotide sequence ID" value="NZ_JABAGD010000031.1"/>
</dbReference>
<sequence>MYCKVCYKQYNKGYKVLVTDSYGNSVYKDCCSKECCKHLQDKAIAELQRQIDLVRYQSFQETNY</sequence>
<accession>A0A7X9SQV0</accession>
<reference evidence="1 2" key="1">
    <citation type="submission" date="2020-04" db="EMBL/GenBank/DDBJ databases">
        <authorList>
            <person name="Hitch T.C.A."/>
            <person name="Wylensek D."/>
            <person name="Clavel T."/>
        </authorList>
    </citation>
    <scope>NUCLEOTIDE SEQUENCE [LARGE SCALE GENOMIC DNA]</scope>
    <source>
        <strain evidence="1 2">WB01_NA02</strain>
    </source>
</reference>
<gene>
    <name evidence="1" type="ORF">HF849_16370</name>
</gene>
<proteinExistence type="predicted"/>